<evidence type="ECO:0000256" key="5">
    <source>
        <dbReference type="ARBA" id="ARBA00023002"/>
    </source>
</evidence>
<dbReference type="GO" id="GO:0050661">
    <property type="term" value="F:NADP binding"/>
    <property type="evidence" value="ECO:0007669"/>
    <property type="project" value="InterPro"/>
</dbReference>
<dbReference type="Gene3D" id="3.40.605.10">
    <property type="entry name" value="Aldehyde Dehydrogenase, Chain A, domain 1"/>
    <property type="match status" value="1"/>
</dbReference>
<keyword evidence="7" id="KW-0963">Cytoplasm</keyword>
<sequence>MSEARELAKAARLASRSLAAAGAATRTKAIELAAHAIDMAREEILAANVHDLERGQASGLSNALMDRLLLTDERIDGIVTGMRKVAAQEDPIGEVVGGHTLDSGIRLTRVRVPLGVVAIVYEARPNVTADAVALTLRSGNACVLRGGSAAHDSCVALVNACRKGIEEVGLPADCATLIQSTDRAETIELMHANGLVDVLIPRGGHSLIRTCVEQATVPVIETGEGNCHTYVHASADQDMALSIIENAKTSRPGVCNACESVLVDVECAESFLPRFLKACTVWGVLVHGDEATCKAAAAAGLTEEVDYVLAGEEDWGREYLALEISCKVVSGIDEAIAHINRYGTGHSECIVARDVQACERFLSDVDAAAVYTNASTRFTDGGMFGLGAEIGISTQRLHVRGPMGAAALTTTKCLLRGEGQVR</sequence>
<dbReference type="PANTHER" id="PTHR11063">
    <property type="entry name" value="GLUTAMATE SEMIALDEHYDE DEHYDROGENASE"/>
    <property type="match status" value="1"/>
</dbReference>
<organism evidence="9 10">
    <name type="scientific">Candidatus Coprovicinus avistercoris</name>
    <dbReference type="NCBI Taxonomy" id="2840754"/>
    <lineage>
        <taxon>Bacteria</taxon>
        <taxon>Bacillati</taxon>
        <taxon>Actinomycetota</taxon>
        <taxon>Coriobacteriia</taxon>
        <taxon>Coriobacteriales</taxon>
        <taxon>Coriobacteriaceae</taxon>
        <taxon>Coriobacteriaceae incertae sedis</taxon>
        <taxon>Candidatus Coprovicinus</taxon>
    </lineage>
</organism>
<dbReference type="InterPro" id="IPR020593">
    <property type="entry name" value="G-glutamylP_reductase_CS"/>
</dbReference>
<evidence type="ECO:0000256" key="4">
    <source>
        <dbReference type="ARBA" id="ARBA00022857"/>
    </source>
</evidence>
<dbReference type="HAMAP" id="MF_00412">
    <property type="entry name" value="ProA"/>
    <property type="match status" value="1"/>
</dbReference>
<comment type="caution">
    <text evidence="9">The sequence shown here is derived from an EMBL/GenBank/DDBJ whole genome shotgun (WGS) entry which is preliminary data.</text>
</comment>
<dbReference type="InterPro" id="IPR000965">
    <property type="entry name" value="GPR_dom"/>
</dbReference>
<comment type="pathway">
    <text evidence="1 7">Amino-acid biosynthesis; L-proline biosynthesis; L-glutamate 5-semialdehyde from L-glutamate: step 2/2.</text>
</comment>
<dbReference type="Proteomes" id="UP000824078">
    <property type="component" value="Unassembled WGS sequence"/>
</dbReference>
<accession>A0A9D1HWE7</accession>
<evidence type="ECO:0000256" key="6">
    <source>
        <dbReference type="ARBA" id="ARBA00049024"/>
    </source>
</evidence>
<dbReference type="InterPro" id="IPR012134">
    <property type="entry name" value="Glu-5-SA_DH"/>
</dbReference>
<keyword evidence="2 7" id="KW-0028">Amino-acid biosynthesis</keyword>
<dbReference type="InterPro" id="IPR015590">
    <property type="entry name" value="Aldehyde_DH_dom"/>
</dbReference>
<evidence type="ECO:0000256" key="3">
    <source>
        <dbReference type="ARBA" id="ARBA00022650"/>
    </source>
</evidence>
<dbReference type="EMBL" id="DVMQ01000007">
    <property type="protein sequence ID" value="HIU23764.1"/>
    <property type="molecule type" value="Genomic_DNA"/>
</dbReference>
<dbReference type="InterPro" id="IPR016162">
    <property type="entry name" value="Ald_DH_N"/>
</dbReference>
<dbReference type="InterPro" id="IPR016161">
    <property type="entry name" value="Ald_DH/histidinol_DH"/>
</dbReference>
<dbReference type="PANTHER" id="PTHR11063:SF8">
    <property type="entry name" value="DELTA-1-PYRROLINE-5-CARBOXYLATE SYNTHASE"/>
    <property type="match status" value="1"/>
</dbReference>
<reference evidence="9" key="2">
    <citation type="journal article" date="2021" name="PeerJ">
        <title>Extensive microbial diversity within the chicken gut microbiome revealed by metagenomics and culture.</title>
        <authorList>
            <person name="Gilroy R."/>
            <person name="Ravi A."/>
            <person name="Getino M."/>
            <person name="Pursley I."/>
            <person name="Horton D.L."/>
            <person name="Alikhan N.F."/>
            <person name="Baker D."/>
            <person name="Gharbi K."/>
            <person name="Hall N."/>
            <person name="Watson M."/>
            <person name="Adriaenssens E.M."/>
            <person name="Foster-Nyarko E."/>
            <person name="Jarju S."/>
            <person name="Secka A."/>
            <person name="Antonio M."/>
            <person name="Oren A."/>
            <person name="Chaudhuri R.R."/>
            <person name="La Ragione R."/>
            <person name="Hildebrand F."/>
            <person name="Pallen M.J."/>
        </authorList>
    </citation>
    <scope>NUCLEOTIDE SEQUENCE</scope>
    <source>
        <strain evidence="9">ChiHjej12B11-29160</strain>
    </source>
</reference>
<dbReference type="GO" id="GO:0004350">
    <property type="term" value="F:glutamate-5-semialdehyde dehydrogenase activity"/>
    <property type="evidence" value="ECO:0007669"/>
    <property type="project" value="UniProtKB-UniRule"/>
</dbReference>
<evidence type="ECO:0000256" key="1">
    <source>
        <dbReference type="ARBA" id="ARBA00004985"/>
    </source>
</evidence>
<keyword evidence="5 7" id="KW-0560">Oxidoreductase</keyword>
<evidence type="ECO:0000256" key="2">
    <source>
        <dbReference type="ARBA" id="ARBA00022605"/>
    </source>
</evidence>
<evidence type="ECO:0000256" key="7">
    <source>
        <dbReference type="HAMAP-Rule" id="MF_00412"/>
    </source>
</evidence>
<comment type="catalytic activity">
    <reaction evidence="6 7">
        <text>L-glutamate 5-semialdehyde + phosphate + NADP(+) = L-glutamyl 5-phosphate + NADPH + H(+)</text>
        <dbReference type="Rhea" id="RHEA:19541"/>
        <dbReference type="ChEBI" id="CHEBI:15378"/>
        <dbReference type="ChEBI" id="CHEBI:43474"/>
        <dbReference type="ChEBI" id="CHEBI:57783"/>
        <dbReference type="ChEBI" id="CHEBI:58066"/>
        <dbReference type="ChEBI" id="CHEBI:58274"/>
        <dbReference type="ChEBI" id="CHEBI:58349"/>
        <dbReference type="EC" id="1.2.1.41"/>
    </reaction>
</comment>
<dbReference type="Pfam" id="PF00171">
    <property type="entry name" value="Aldedh"/>
    <property type="match status" value="1"/>
</dbReference>
<dbReference type="FunFam" id="3.40.309.10:FF:000006">
    <property type="entry name" value="Gamma-glutamyl phosphate reductase"/>
    <property type="match status" value="1"/>
</dbReference>
<keyword evidence="4 7" id="KW-0521">NADP</keyword>
<comment type="similarity">
    <text evidence="7">Belongs to the gamma-glutamyl phosphate reductase family.</text>
</comment>
<dbReference type="NCBIfam" id="TIGR00407">
    <property type="entry name" value="proA"/>
    <property type="match status" value="1"/>
</dbReference>
<gene>
    <name evidence="7" type="primary">proA</name>
    <name evidence="9" type="ORF">IAD17_02420</name>
</gene>
<dbReference type="AlphaFoldDB" id="A0A9D1HWE7"/>
<dbReference type="GO" id="GO:0055129">
    <property type="term" value="P:L-proline biosynthetic process"/>
    <property type="evidence" value="ECO:0007669"/>
    <property type="project" value="UniProtKB-UniRule"/>
</dbReference>
<dbReference type="EC" id="1.2.1.41" evidence="7"/>
<dbReference type="CDD" id="cd07079">
    <property type="entry name" value="ALDH_F18-19_ProA-GPR"/>
    <property type="match status" value="1"/>
</dbReference>
<dbReference type="GO" id="GO:0005737">
    <property type="term" value="C:cytoplasm"/>
    <property type="evidence" value="ECO:0007669"/>
    <property type="project" value="UniProtKB-SubCell"/>
</dbReference>
<dbReference type="Gene3D" id="3.40.309.10">
    <property type="entry name" value="Aldehyde Dehydrogenase, Chain A, domain 2"/>
    <property type="match status" value="1"/>
</dbReference>
<comment type="subcellular location">
    <subcellularLocation>
        <location evidence="7">Cytoplasm</location>
    </subcellularLocation>
</comment>
<evidence type="ECO:0000259" key="8">
    <source>
        <dbReference type="Pfam" id="PF00171"/>
    </source>
</evidence>
<keyword evidence="3 7" id="KW-0641">Proline biosynthesis</keyword>
<feature type="domain" description="Aldehyde dehydrogenase" evidence="8">
    <location>
        <begin position="3"/>
        <end position="282"/>
    </location>
</feature>
<name>A0A9D1HWE7_9ACTN</name>
<dbReference type="PIRSF" id="PIRSF000151">
    <property type="entry name" value="GPR"/>
    <property type="match status" value="1"/>
</dbReference>
<proteinExistence type="inferred from homology"/>
<dbReference type="NCBIfam" id="NF001221">
    <property type="entry name" value="PRK00197.1"/>
    <property type="match status" value="1"/>
</dbReference>
<evidence type="ECO:0000313" key="9">
    <source>
        <dbReference type="EMBL" id="HIU23764.1"/>
    </source>
</evidence>
<dbReference type="SUPFAM" id="SSF53720">
    <property type="entry name" value="ALDH-like"/>
    <property type="match status" value="1"/>
</dbReference>
<dbReference type="InterPro" id="IPR016163">
    <property type="entry name" value="Ald_DH_C"/>
</dbReference>
<comment type="function">
    <text evidence="7">Catalyzes the NADPH-dependent reduction of L-glutamate 5-phosphate into L-glutamate 5-semialdehyde and phosphate. The product spontaneously undergoes cyclization to form 1-pyrroline-5-carboxylate.</text>
</comment>
<protein>
    <recommendedName>
        <fullName evidence="7">Gamma-glutamyl phosphate reductase</fullName>
        <shortName evidence="7">GPR</shortName>
        <ecNumber evidence="7">1.2.1.41</ecNumber>
    </recommendedName>
    <alternativeName>
        <fullName evidence="7">Glutamate-5-semialdehyde dehydrogenase</fullName>
    </alternativeName>
    <alternativeName>
        <fullName evidence="7">Glutamyl-gamma-semialdehyde dehydrogenase</fullName>
        <shortName evidence="7">GSA dehydrogenase</shortName>
    </alternativeName>
</protein>
<evidence type="ECO:0000313" key="10">
    <source>
        <dbReference type="Proteomes" id="UP000824078"/>
    </source>
</evidence>
<reference evidence="9" key="1">
    <citation type="submission" date="2020-10" db="EMBL/GenBank/DDBJ databases">
        <authorList>
            <person name="Gilroy R."/>
        </authorList>
    </citation>
    <scope>NUCLEOTIDE SEQUENCE</scope>
    <source>
        <strain evidence="9">ChiHjej12B11-29160</strain>
    </source>
</reference>
<dbReference type="PROSITE" id="PS01223">
    <property type="entry name" value="PROA"/>
    <property type="match status" value="1"/>
</dbReference>